<dbReference type="Gene3D" id="3.80.10.10">
    <property type="entry name" value="Ribonuclease Inhibitor"/>
    <property type="match status" value="1"/>
</dbReference>
<reference evidence="2" key="1">
    <citation type="submission" date="2021-01" db="UniProtKB">
        <authorList>
            <consortium name="EnsemblPlants"/>
        </authorList>
    </citation>
    <scope>IDENTIFICATION</scope>
</reference>
<keyword evidence="1" id="KW-0611">Plant defense</keyword>
<keyword evidence="3" id="KW-1185">Reference proteome</keyword>
<evidence type="ECO:0000256" key="1">
    <source>
        <dbReference type="ARBA" id="ARBA00022821"/>
    </source>
</evidence>
<protein>
    <recommendedName>
        <fullName evidence="4">CC-NBS-LRR protein</fullName>
    </recommendedName>
</protein>
<dbReference type="PANTHER" id="PTHR36766">
    <property type="entry name" value="PLANT BROAD-SPECTRUM MILDEW RESISTANCE PROTEIN RPW8"/>
    <property type="match status" value="1"/>
</dbReference>
<dbReference type="InterPro" id="IPR032675">
    <property type="entry name" value="LRR_dom_sf"/>
</dbReference>
<evidence type="ECO:0000313" key="3">
    <source>
        <dbReference type="Proteomes" id="UP000594263"/>
    </source>
</evidence>
<dbReference type="EnsemblPlants" id="Kaladp1214s0001.1.v1.1">
    <property type="protein sequence ID" value="Kaladp1214s0001.1.v1.1"/>
    <property type="gene ID" value="Kaladp1214s0001.v1.1"/>
</dbReference>
<sequence length="146" mass="16126">MDCPSLECLPSTLSTLESLQTLHIYGCDRIHRWPSLSSISGLHYLTNLSDLEINECGALECLPEGCHKATALHTLRIRKCPSLSVTEDGGFPDITTLDHCLPESIQTLTIWEFPRLKSLAGALPKLKNLTRLTVQGCPLVDPKSWS</sequence>
<dbReference type="Gramene" id="Kaladp1214s0001.1.v1.1">
    <property type="protein sequence ID" value="Kaladp1214s0001.1.v1.1"/>
    <property type="gene ID" value="Kaladp1214s0001.v1.1"/>
</dbReference>
<name>A0A7N0VLY3_KALFE</name>
<dbReference type="SUPFAM" id="SSF52047">
    <property type="entry name" value="RNI-like"/>
    <property type="match status" value="1"/>
</dbReference>
<dbReference type="PANTHER" id="PTHR36766:SF40">
    <property type="entry name" value="DISEASE RESISTANCE PROTEIN RGA3"/>
    <property type="match status" value="1"/>
</dbReference>
<evidence type="ECO:0008006" key="4">
    <source>
        <dbReference type="Google" id="ProtNLM"/>
    </source>
</evidence>
<dbReference type="AlphaFoldDB" id="A0A7N0VLY3"/>
<dbReference type="GO" id="GO:0006952">
    <property type="term" value="P:defense response"/>
    <property type="evidence" value="ECO:0007669"/>
    <property type="project" value="UniProtKB-KW"/>
</dbReference>
<evidence type="ECO:0000313" key="2">
    <source>
        <dbReference type="EnsemblPlants" id="Kaladp1214s0001.1.v1.1"/>
    </source>
</evidence>
<organism evidence="2 3">
    <name type="scientific">Kalanchoe fedtschenkoi</name>
    <name type="common">Lavender scallops</name>
    <name type="synonym">South American air plant</name>
    <dbReference type="NCBI Taxonomy" id="63787"/>
    <lineage>
        <taxon>Eukaryota</taxon>
        <taxon>Viridiplantae</taxon>
        <taxon>Streptophyta</taxon>
        <taxon>Embryophyta</taxon>
        <taxon>Tracheophyta</taxon>
        <taxon>Spermatophyta</taxon>
        <taxon>Magnoliopsida</taxon>
        <taxon>eudicotyledons</taxon>
        <taxon>Gunneridae</taxon>
        <taxon>Pentapetalae</taxon>
        <taxon>Saxifragales</taxon>
        <taxon>Crassulaceae</taxon>
        <taxon>Kalanchoe</taxon>
    </lineage>
</organism>
<accession>A0A7N0VLY3</accession>
<proteinExistence type="predicted"/>
<dbReference type="Proteomes" id="UP000594263">
    <property type="component" value="Unplaced"/>
</dbReference>